<dbReference type="EMBL" id="BAABDD010000029">
    <property type="protein sequence ID" value="GAA3759923.1"/>
    <property type="molecule type" value="Genomic_DNA"/>
</dbReference>
<evidence type="ECO:0000313" key="2">
    <source>
        <dbReference type="Proteomes" id="UP001500908"/>
    </source>
</evidence>
<organism evidence="1 2">
    <name type="scientific">Salinactinospora qingdaonensis</name>
    <dbReference type="NCBI Taxonomy" id="702744"/>
    <lineage>
        <taxon>Bacteria</taxon>
        <taxon>Bacillati</taxon>
        <taxon>Actinomycetota</taxon>
        <taxon>Actinomycetes</taxon>
        <taxon>Streptosporangiales</taxon>
        <taxon>Nocardiopsidaceae</taxon>
        <taxon>Salinactinospora</taxon>
    </lineage>
</organism>
<keyword evidence="2" id="KW-1185">Reference proteome</keyword>
<dbReference type="Pfam" id="PF20117">
    <property type="entry name" value="DUF6507"/>
    <property type="match status" value="1"/>
</dbReference>
<accession>A0ABP7GGC8</accession>
<name>A0ABP7GGC8_9ACTN</name>
<reference evidence="2" key="1">
    <citation type="journal article" date="2019" name="Int. J. Syst. Evol. Microbiol.">
        <title>The Global Catalogue of Microorganisms (GCM) 10K type strain sequencing project: providing services to taxonomists for standard genome sequencing and annotation.</title>
        <authorList>
            <consortium name="The Broad Institute Genomics Platform"/>
            <consortium name="The Broad Institute Genome Sequencing Center for Infectious Disease"/>
            <person name="Wu L."/>
            <person name="Ma J."/>
        </authorList>
    </citation>
    <scope>NUCLEOTIDE SEQUENCE [LARGE SCALE GENOMIC DNA]</scope>
    <source>
        <strain evidence="2">JCM 17137</strain>
    </source>
</reference>
<sequence>MSGWDIQAGEVSSIMTEVNEQLGGSDGEGGLVALIDTFAGHVETAAGEAGSGPITLALTEFAEEYESTLKSMVAKGSSAVVGCSNATKAYLDGDLEMAAEAQQNAGDISDLDL</sequence>
<evidence type="ECO:0008006" key="3">
    <source>
        <dbReference type="Google" id="ProtNLM"/>
    </source>
</evidence>
<dbReference type="RefSeq" id="WP_344975339.1">
    <property type="nucleotide sequence ID" value="NZ_BAABDD010000029.1"/>
</dbReference>
<comment type="caution">
    <text evidence="1">The sequence shown here is derived from an EMBL/GenBank/DDBJ whole genome shotgun (WGS) entry which is preliminary data.</text>
</comment>
<dbReference type="InterPro" id="IPR045436">
    <property type="entry name" value="DUF6507"/>
</dbReference>
<gene>
    <name evidence="1" type="ORF">GCM10022402_42340</name>
</gene>
<evidence type="ECO:0000313" key="1">
    <source>
        <dbReference type="EMBL" id="GAA3759923.1"/>
    </source>
</evidence>
<protein>
    <recommendedName>
        <fullName evidence="3">Excreted virulence factor EspC, type VII ESX diderm</fullName>
    </recommendedName>
</protein>
<proteinExistence type="predicted"/>
<dbReference type="Proteomes" id="UP001500908">
    <property type="component" value="Unassembled WGS sequence"/>
</dbReference>